<evidence type="ECO:0000256" key="1">
    <source>
        <dbReference type="SAM" id="MobiDB-lite"/>
    </source>
</evidence>
<feature type="region of interest" description="Disordered" evidence="1">
    <location>
        <begin position="446"/>
        <end position="499"/>
    </location>
</feature>
<organism evidence="3 4">
    <name type="scientific">Aspergillus puulaauensis</name>
    <dbReference type="NCBI Taxonomy" id="1220207"/>
    <lineage>
        <taxon>Eukaryota</taxon>
        <taxon>Fungi</taxon>
        <taxon>Dikarya</taxon>
        <taxon>Ascomycota</taxon>
        <taxon>Pezizomycotina</taxon>
        <taxon>Eurotiomycetes</taxon>
        <taxon>Eurotiomycetidae</taxon>
        <taxon>Eurotiales</taxon>
        <taxon>Aspergillaceae</taxon>
        <taxon>Aspergillus</taxon>
    </lineage>
</organism>
<proteinExistence type="predicted"/>
<keyword evidence="2" id="KW-0472">Membrane</keyword>
<feature type="transmembrane region" description="Helical" evidence="2">
    <location>
        <begin position="129"/>
        <end position="153"/>
    </location>
</feature>
<reference evidence="3" key="1">
    <citation type="submission" date="2021-01" db="EMBL/GenBank/DDBJ databases">
        <authorList>
            <consortium name="Aspergillus puulaauensis MK2 genome sequencing consortium"/>
            <person name="Kazuki M."/>
            <person name="Futagami T."/>
        </authorList>
    </citation>
    <scope>NUCLEOTIDE SEQUENCE</scope>
    <source>
        <strain evidence="3">MK2</strain>
    </source>
</reference>
<dbReference type="PANTHER" id="PTHR42058:SF1">
    <property type="entry name" value="G-PROTEIN COUPLED RECEPTORS FAMILY 2 PROFILE 2 DOMAIN-CONTAINING PROTEIN"/>
    <property type="match status" value="1"/>
</dbReference>
<dbReference type="OrthoDB" id="26203at2759"/>
<evidence type="ECO:0008006" key="5">
    <source>
        <dbReference type="Google" id="ProtNLM"/>
    </source>
</evidence>
<dbReference type="Gene3D" id="1.20.1070.10">
    <property type="entry name" value="Rhodopsin 7-helix transmembrane proteins"/>
    <property type="match status" value="1"/>
</dbReference>
<dbReference type="Proteomes" id="UP000654913">
    <property type="component" value="Chromosome 7"/>
</dbReference>
<feature type="transmembrane region" description="Helical" evidence="2">
    <location>
        <begin position="174"/>
        <end position="196"/>
    </location>
</feature>
<feature type="transmembrane region" description="Helical" evidence="2">
    <location>
        <begin position="285"/>
        <end position="306"/>
    </location>
</feature>
<feature type="transmembrane region" description="Helical" evidence="2">
    <location>
        <begin position="351"/>
        <end position="372"/>
    </location>
</feature>
<feature type="transmembrane region" description="Helical" evidence="2">
    <location>
        <begin position="60"/>
        <end position="82"/>
    </location>
</feature>
<dbReference type="InterPro" id="IPR053247">
    <property type="entry name" value="GPCR_GPR1/git3-like"/>
</dbReference>
<keyword evidence="2" id="KW-0812">Transmembrane</keyword>
<accession>A0A7R7XWG3</accession>
<dbReference type="EMBL" id="AP024449">
    <property type="protein sequence ID" value="BCS28712.1"/>
    <property type="molecule type" value="Genomic_DNA"/>
</dbReference>
<gene>
    <name evidence="3" type="ORF">APUU_70282A</name>
</gene>
<protein>
    <recommendedName>
        <fullName evidence="5">G-protein coupled receptors family 2 profile 2 domain-containing protein</fullName>
    </recommendedName>
</protein>
<sequence>MSRSDLNGECVAPFYQESLFDGGGFVGGRFCQTVGNVSCCIPCPQASWMYGDDIQQQTRIASWVSVAVLPLCVFLLVSYAVLPAKRTHRHYLSICFTLGICCMQIAFIIPLGTKPDQCYDEITPKDMYSNLSCAFTGAMLLFGGWVVVVFSFIRTIAFHLQVCWERILGPKFMWGAFICGLGIPIIGTSIMLVLTGVSFRFGEVCHINIEKSLQDYWIPLIAFAGASLIMQFTTMGYCIHIYVKSLYDTASTTNSSNIQSYTASATTLTARQAYRRIRKIFKLQWRSNLLVLVILANVLIFAVIFIKADKDLKVTEENIEKATPWLGCLLLSKGDKTKCLDEAEKIGPNKATLLALLFLLTLVGLWNFLLFARPSMFVGWLDLFRPRDRAAQFEFVSADARKNRDEVHSYEMLSSNGLPSYKSPEPFAEPYMKPIRSPSPAYTARTMSPDLNNHSGRDARYVRPSMSFSGPRPPTSPNHHGRDWDPESTFAPGYPYQPR</sequence>
<evidence type="ECO:0000313" key="4">
    <source>
        <dbReference type="Proteomes" id="UP000654913"/>
    </source>
</evidence>
<keyword evidence="4" id="KW-1185">Reference proteome</keyword>
<evidence type="ECO:0000313" key="3">
    <source>
        <dbReference type="EMBL" id="BCS28712.1"/>
    </source>
</evidence>
<feature type="transmembrane region" description="Helical" evidence="2">
    <location>
        <begin position="91"/>
        <end position="109"/>
    </location>
</feature>
<dbReference type="KEGG" id="apuu:APUU_70282A"/>
<dbReference type="PANTHER" id="PTHR42058">
    <property type="entry name" value="G_PROTEIN_RECEP_F2_4 DOMAIN-CONTAINING PROTEIN"/>
    <property type="match status" value="1"/>
</dbReference>
<keyword evidence="2" id="KW-1133">Transmembrane helix</keyword>
<name>A0A7R7XWG3_9EURO</name>
<dbReference type="RefSeq" id="XP_041560898.1">
    <property type="nucleotide sequence ID" value="XM_041695138.1"/>
</dbReference>
<reference evidence="3" key="2">
    <citation type="submission" date="2021-02" db="EMBL/GenBank/DDBJ databases">
        <title>Aspergillus puulaauensis MK2 genome sequence.</title>
        <authorList>
            <person name="Futagami T."/>
            <person name="Mori K."/>
            <person name="Kadooka C."/>
            <person name="Tanaka T."/>
        </authorList>
    </citation>
    <scope>NUCLEOTIDE SEQUENCE</scope>
    <source>
        <strain evidence="3">MK2</strain>
    </source>
</reference>
<feature type="transmembrane region" description="Helical" evidence="2">
    <location>
        <begin position="216"/>
        <end position="239"/>
    </location>
</feature>
<evidence type="ECO:0000256" key="2">
    <source>
        <dbReference type="SAM" id="Phobius"/>
    </source>
</evidence>
<dbReference type="AlphaFoldDB" id="A0A7R7XWG3"/>
<dbReference type="GeneID" id="64978709"/>